<dbReference type="EMBL" id="EF101928">
    <property type="protein sequence ID" value="ABT16882.1"/>
    <property type="molecule type" value="Genomic_DNA"/>
</dbReference>
<gene>
    <name evidence="1" type="primary">z748R</name>
    <name evidence="1" type="ORF">ATCV1_z748R</name>
</gene>
<accession>A7KA08</accession>
<sequence>MREFVHPVVTSSTYLDDLGRRHRFIFLVPSGKLGVCHREHIPFHRLGQIWDVKCFVINVRLLCEVIISKFCEFLFHPFSSNGVLALYDILLRVVFDEGFPRHRAAGVLEQNGGYLLRVSTAYLTDTLLALDSVLNAANDRLLWNHEVNRDVLC</sequence>
<evidence type="ECO:0000313" key="2">
    <source>
        <dbReference type="Proteomes" id="UP000202420"/>
    </source>
</evidence>
<dbReference type="KEGG" id="vg:5470394"/>
<reference evidence="1 2" key="1">
    <citation type="submission" date="2006-09" db="EMBL/GenBank/DDBJ databases">
        <title>Sequence and annotation of the 288-kb ATCV-1 virus that infects an endosymbiotic Chlorella strain of the heliozoon Acanthocystis turfacea.</title>
        <authorList>
            <person name="Fitzgerald L.A."/>
            <person name="Graves M.V."/>
            <person name="Li X."/>
            <person name="Pfitzner A.J.P."/>
            <person name="Hartigan J."/>
            <person name="Van Etten J.L."/>
        </authorList>
    </citation>
    <scope>NUCLEOTIDE SEQUENCE [LARGE SCALE GENOMIC DNA]</scope>
    <source>
        <strain evidence="1 2">ATCV-1</strain>
    </source>
</reference>
<dbReference type="Proteomes" id="UP000202420">
    <property type="component" value="Segment"/>
</dbReference>
<organism evidence="1 2">
    <name type="scientific">Chlorovirus heliozoae</name>
    <dbReference type="NCBI Taxonomy" id="322019"/>
    <lineage>
        <taxon>Viruses</taxon>
        <taxon>Varidnaviria</taxon>
        <taxon>Bamfordvirae</taxon>
        <taxon>Nucleocytoviricota</taxon>
        <taxon>Megaviricetes</taxon>
        <taxon>Algavirales</taxon>
        <taxon>Phycodnaviridae</taxon>
        <taxon>Chlorovirus</taxon>
    </lineage>
</organism>
<dbReference type="RefSeq" id="YP_001427229.1">
    <property type="nucleotide sequence ID" value="NC_008724.1"/>
</dbReference>
<proteinExistence type="predicted"/>
<keyword evidence="2" id="KW-1185">Reference proteome</keyword>
<protein>
    <submittedName>
        <fullName evidence="1">Uncharacterized protein z748R</fullName>
    </submittedName>
</protein>
<name>A7KA08_9PHYC</name>
<dbReference type="GeneID" id="5470394"/>
<evidence type="ECO:0000313" key="1">
    <source>
        <dbReference type="EMBL" id="ABT16882.1"/>
    </source>
</evidence>